<proteinExistence type="predicted"/>
<keyword evidence="6" id="KW-1185">Reference proteome</keyword>
<dbReference type="Gene3D" id="3.40.50.410">
    <property type="entry name" value="von Willebrand factor, type A domain"/>
    <property type="match status" value="1"/>
</dbReference>
<feature type="signal peptide" evidence="2">
    <location>
        <begin position="1"/>
        <end position="17"/>
    </location>
</feature>
<comment type="caution">
    <text evidence="5">The sequence shown here is derived from an EMBL/GenBank/DDBJ whole genome shotgun (WGS) entry which is preliminary data.</text>
</comment>
<dbReference type="Proteomes" id="UP000256899">
    <property type="component" value="Unassembled WGS sequence"/>
</dbReference>
<dbReference type="Pfam" id="PF08487">
    <property type="entry name" value="VIT"/>
    <property type="match status" value="1"/>
</dbReference>
<dbReference type="PANTHER" id="PTHR45737:SF6">
    <property type="entry name" value="VON WILLEBRAND FACTOR A DOMAIN-CONTAINING PROTEIN 5A"/>
    <property type="match status" value="1"/>
</dbReference>
<reference evidence="6" key="1">
    <citation type="submission" date="2018-08" db="EMBL/GenBank/DDBJ databases">
        <title>Thalassotalea euphylliae genome.</title>
        <authorList>
            <person name="Summers S."/>
            <person name="Rice S.A."/>
            <person name="Freckelton M.L."/>
            <person name="Nedved B.T."/>
            <person name="Hadfield M.G."/>
        </authorList>
    </citation>
    <scope>NUCLEOTIDE SEQUENCE [LARGE SCALE GENOMIC DNA]</scope>
    <source>
        <strain evidence="6">H3</strain>
    </source>
</reference>
<dbReference type="SMART" id="SM00327">
    <property type="entry name" value="VWA"/>
    <property type="match status" value="1"/>
</dbReference>
<evidence type="ECO:0000256" key="2">
    <source>
        <dbReference type="SAM" id="SignalP"/>
    </source>
</evidence>
<feature type="domain" description="VWFA" evidence="3">
    <location>
        <begin position="349"/>
        <end position="526"/>
    </location>
</feature>
<name>A0A3E0U1B6_9GAMM</name>
<keyword evidence="1" id="KW-0812">Transmembrane</keyword>
<dbReference type="PANTHER" id="PTHR45737">
    <property type="entry name" value="VON WILLEBRAND FACTOR A DOMAIN-CONTAINING PROTEIN 5A"/>
    <property type="match status" value="1"/>
</dbReference>
<dbReference type="InterPro" id="IPR022440">
    <property type="entry name" value="CHP03788"/>
</dbReference>
<accession>A0A3E0U1B6</accession>
<sequence length="759" mass="83729">MGCLVLLLILYTRQSMASQVQRIDRATNPYLLSPMLVFNHPDPKLRFASAVDTSIDVEINGLIAIAEFKQVFVNPHGIALDGQYQFPLPEDSAIHYLHMRVGEREIEGTVMPKPQARRLFNQAKAAGKKASLVNQHRPNLFTNELANIPAGSEVEITIRLMMPVSIHNDQYSLCLPSAITQRYQPIRTKVAAEQTLGGRNYVRGYPRGGAVDSESLEVALGRNSNDKIHGDNKVDSKLAINVQLNSGAELSKISSVSHQIAVVASDYGRYNIQLASGEVSAERSFEISWQLASSDAVQVATYHEQIGEEHFTLLTLYPPNSSLNASIKNPLSDPQASEVSTEVNQLARDMIFIIDTSGSMQGASIAQAKASLQYAIQQLNPADSFNILAFDSIVSRLFSQTQMATSENISRAKHFVSGLRADGGTEMYQPLSQGLVMGRSKAADEKRENVLRQIVFITDGAVTNELELMQLLSHSTQNYRLYTVGIGVAPNGYFMKKAAQFGRGHYVFIQRQQDVLDKMTELLDIISKPQVTNLELSFDNAIHAALDVYPRRLKDLHAGQPLQVAIKSSLPLTSFEVTGQTPQGDWYRSVVIDESKLADTKFAKIIDDRGKSAKEADEKGVAKLWARRKIADLLDGLVTGAPKQQIKSEVTTTSLAYQILSPYTSLLAIEKPVAPPEAAVKIARAKRHDISEKLVNSRLAVQESLQLMMPQTSLGWLSQLMLASLLMISASVVYWFSGGKRKAMVKQSNYQRPSKAQSL</sequence>
<feature type="domain" description="VIT" evidence="4">
    <location>
        <begin position="34"/>
        <end position="162"/>
    </location>
</feature>
<dbReference type="InterPro" id="IPR013694">
    <property type="entry name" value="VIT"/>
</dbReference>
<keyword evidence="2" id="KW-0732">Signal</keyword>
<dbReference type="InterPro" id="IPR036465">
    <property type="entry name" value="vWFA_dom_sf"/>
</dbReference>
<dbReference type="InterPro" id="IPR002035">
    <property type="entry name" value="VWF_A"/>
</dbReference>
<dbReference type="Pfam" id="PF13768">
    <property type="entry name" value="VWA_3"/>
    <property type="match status" value="1"/>
</dbReference>
<feature type="chain" id="PRO_5017578131" evidence="2">
    <location>
        <begin position="18"/>
        <end position="759"/>
    </location>
</feature>
<feature type="transmembrane region" description="Helical" evidence="1">
    <location>
        <begin position="716"/>
        <end position="736"/>
    </location>
</feature>
<evidence type="ECO:0000313" key="6">
    <source>
        <dbReference type="Proteomes" id="UP000256899"/>
    </source>
</evidence>
<organism evidence="5 6">
    <name type="scientific">Thalassotalea euphylliae</name>
    <dbReference type="NCBI Taxonomy" id="1655234"/>
    <lineage>
        <taxon>Bacteria</taxon>
        <taxon>Pseudomonadati</taxon>
        <taxon>Pseudomonadota</taxon>
        <taxon>Gammaproteobacteria</taxon>
        <taxon>Alteromonadales</taxon>
        <taxon>Colwelliaceae</taxon>
        <taxon>Thalassotalea</taxon>
    </lineage>
</organism>
<dbReference type="PROSITE" id="PS51468">
    <property type="entry name" value="VIT"/>
    <property type="match status" value="1"/>
</dbReference>
<dbReference type="SUPFAM" id="SSF53300">
    <property type="entry name" value="vWA-like"/>
    <property type="match status" value="1"/>
</dbReference>
<dbReference type="AlphaFoldDB" id="A0A3E0U1B6"/>
<keyword evidence="1" id="KW-1133">Transmembrane helix</keyword>
<dbReference type="PROSITE" id="PS50234">
    <property type="entry name" value="VWFA"/>
    <property type="match status" value="1"/>
</dbReference>
<dbReference type="SMART" id="SM00609">
    <property type="entry name" value="VIT"/>
    <property type="match status" value="1"/>
</dbReference>
<keyword evidence="1" id="KW-0472">Membrane</keyword>
<protein>
    <submittedName>
        <fullName evidence="5">Marine proteobacterial sortase target protein</fullName>
    </submittedName>
</protein>
<gene>
    <name evidence="5" type="ORF">DXX94_07275</name>
</gene>
<evidence type="ECO:0000259" key="3">
    <source>
        <dbReference type="PROSITE" id="PS50234"/>
    </source>
</evidence>
<dbReference type="EMBL" id="QUOT01000001">
    <property type="protein sequence ID" value="REL30524.1"/>
    <property type="molecule type" value="Genomic_DNA"/>
</dbReference>
<evidence type="ECO:0000313" key="5">
    <source>
        <dbReference type="EMBL" id="REL30524.1"/>
    </source>
</evidence>
<dbReference type="NCBIfam" id="TIGR03788">
    <property type="entry name" value="marine_srt_targ"/>
    <property type="match status" value="1"/>
</dbReference>
<evidence type="ECO:0000256" key="1">
    <source>
        <dbReference type="SAM" id="Phobius"/>
    </source>
</evidence>
<evidence type="ECO:0000259" key="4">
    <source>
        <dbReference type="PROSITE" id="PS51468"/>
    </source>
</evidence>